<evidence type="ECO:0000313" key="4">
    <source>
        <dbReference type="Proteomes" id="UP000193498"/>
    </source>
</evidence>
<keyword evidence="4" id="KW-1185">Reference proteome</keyword>
<sequence length="332" mass="38228">MIKWSASDIRHFVNGVSLLPPDGARQINEFLRKNQVDGRKLVKLRVEDFKGVNQRWSRTLIDALEIEKKRRVTAKRKPLSQQSLGQPLPAEPLELISDRDSTSSRSEPETAVLYEEPTEYGSPPSPKPQFNSEEKVGEESSFDISPTPNQLFFDRDLLNGDAKQSSRSHTFPSATTEPNYSEIDRLLRGRLEEERHMLLNDFQACLHEQQLRFHQELTLSLQDHNVNFQMDLDEALNTHQVGLIRNLEKEIAILAKKMDTEANKEKVKWVLLQASVDQWKLEMAELRNQLIQHIEEEKEKWEAEASWTSWQILASGIGIGAAFTCLLLKYAR</sequence>
<feature type="compositionally biased region" description="Basic and acidic residues" evidence="2">
    <location>
        <begin position="96"/>
        <end position="108"/>
    </location>
</feature>
<proteinExistence type="predicted"/>
<protein>
    <submittedName>
        <fullName evidence="3">Uncharacterized protein</fullName>
    </submittedName>
</protein>
<evidence type="ECO:0000313" key="3">
    <source>
        <dbReference type="EMBL" id="ORX94618.1"/>
    </source>
</evidence>
<evidence type="ECO:0000256" key="2">
    <source>
        <dbReference type="SAM" id="MobiDB-lite"/>
    </source>
</evidence>
<feature type="region of interest" description="Disordered" evidence="2">
    <location>
        <begin position="71"/>
        <end position="149"/>
    </location>
</feature>
<dbReference type="InParanoid" id="A0A1Y1Y9G2"/>
<feature type="coiled-coil region" evidence="1">
    <location>
        <begin position="244"/>
        <end position="304"/>
    </location>
</feature>
<keyword evidence="1" id="KW-0175">Coiled coil</keyword>
<evidence type="ECO:0000256" key="1">
    <source>
        <dbReference type="SAM" id="Coils"/>
    </source>
</evidence>
<dbReference type="EMBL" id="MCFE01000200">
    <property type="protein sequence ID" value="ORX94618.1"/>
    <property type="molecule type" value="Genomic_DNA"/>
</dbReference>
<dbReference type="Proteomes" id="UP000193498">
    <property type="component" value="Unassembled WGS sequence"/>
</dbReference>
<dbReference type="AlphaFoldDB" id="A0A1Y1Y9G2"/>
<accession>A0A1Y1Y9G2</accession>
<organism evidence="3 4">
    <name type="scientific">Basidiobolus meristosporus CBS 931.73</name>
    <dbReference type="NCBI Taxonomy" id="1314790"/>
    <lineage>
        <taxon>Eukaryota</taxon>
        <taxon>Fungi</taxon>
        <taxon>Fungi incertae sedis</taxon>
        <taxon>Zoopagomycota</taxon>
        <taxon>Entomophthoromycotina</taxon>
        <taxon>Basidiobolomycetes</taxon>
        <taxon>Basidiobolales</taxon>
        <taxon>Basidiobolaceae</taxon>
        <taxon>Basidiobolus</taxon>
    </lineage>
</organism>
<comment type="caution">
    <text evidence="3">The sequence shown here is derived from an EMBL/GenBank/DDBJ whole genome shotgun (WGS) entry which is preliminary data.</text>
</comment>
<name>A0A1Y1Y9G2_9FUNG</name>
<reference evidence="3 4" key="1">
    <citation type="submission" date="2016-07" db="EMBL/GenBank/DDBJ databases">
        <title>Pervasive Adenine N6-methylation of Active Genes in Fungi.</title>
        <authorList>
            <consortium name="DOE Joint Genome Institute"/>
            <person name="Mondo S.J."/>
            <person name="Dannebaum R.O."/>
            <person name="Kuo R.C."/>
            <person name="Labutti K."/>
            <person name="Haridas S."/>
            <person name="Kuo A."/>
            <person name="Salamov A."/>
            <person name="Ahrendt S.R."/>
            <person name="Lipzen A."/>
            <person name="Sullivan W."/>
            <person name="Andreopoulos W.B."/>
            <person name="Clum A."/>
            <person name="Lindquist E."/>
            <person name="Daum C."/>
            <person name="Ramamoorthy G.K."/>
            <person name="Gryganskyi A."/>
            <person name="Culley D."/>
            <person name="Magnuson J.K."/>
            <person name="James T.Y."/>
            <person name="O'Malley M.A."/>
            <person name="Stajich J.E."/>
            <person name="Spatafora J.W."/>
            <person name="Visel A."/>
            <person name="Grigoriev I.V."/>
        </authorList>
    </citation>
    <scope>NUCLEOTIDE SEQUENCE [LARGE SCALE GENOMIC DNA]</scope>
    <source>
        <strain evidence="3 4">CBS 931.73</strain>
    </source>
</reference>
<gene>
    <name evidence="3" type="ORF">K493DRAFT_352346</name>
</gene>